<gene>
    <name evidence="1" type="ORF">ACH49L_03015</name>
</gene>
<accession>A0ABW7V013</accession>
<reference evidence="1 2" key="1">
    <citation type="submission" date="2024-10" db="EMBL/GenBank/DDBJ databases">
        <title>The Natural Products Discovery Center: Release of the First 8490 Sequenced Strains for Exploring Actinobacteria Biosynthetic Diversity.</title>
        <authorList>
            <person name="Kalkreuter E."/>
            <person name="Kautsar S.A."/>
            <person name="Yang D."/>
            <person name="Bader C.D."/>
            <person name="Teijaro C.N."/>
            <person name="Fluegel L."/>
            <person name="Davis C.M."/>
            <person name="Simpson J.R."/>
            <person name="Lauterbach L."/>
            <person name="Steele A.D."/>
            <person name="Gui C."/>
            <person name="Meng S."/>
            <person name="Li G."/>
            <person name="Viehrig K."/>
            <person name="Ye F."/>
            <person name="Su P."/>
            <person name="Kiefer A.F."/>
            <person name="Nichols A."/>
            <person name="Cepeda A.J."/>
            <person name="Yan W."/>
            <person name="Fan B."/>
            <person name="Jiang Y."/>
            <person name="Adhikari A."/>
            <person name="Zheng C.-J."/>
            <person name="Schuster L."/>
            <person name="Cowan T.M."/>
            <person name="Smanski M.J."/>
            <person name="Chevrette M.G."/>
            <person name="De Carvalho L.P.S."/>
            <person name="Shen B."/>
        </authorList>
    </citation>
    <scope>NUCLEOTIDE SEQUENCE [LARGE SCALE GENOMIC DNA]</scope>
    <source>
        <strain evidence="1 2">NPDC020295</strain>
    </source>
</reference>
<organism evidence="1 2">
    <name type="scientific">Streptomyces olivaceoviridis</name>
    <name type="common">Streptomyces corchorusii</name>
    <dbReference type="NCBI Taxonomy" id="1921"/>
    <lineage>
        <taxon>Bacteria</taxon>
        <taxon>Bacillati</taxon>
        <taxon>Actinomycetota</taxon>
        <taxon>Actinomycetes</taxon>
        <taxon>Kitasatosporales</taxon>
        <taxon>Streptomycetaceae</taxon>
        <taxon>Streptomyces</taxon>
    </lineage>
</organism>
<name>A0ABW7V013_STROI</name>
<keyword evidence="2" id="KW-1185">Reference proteome</keyword>
<dbReference type="RefSeq" id="WP_159061630.1">
    <property type="nucleotide sequence ID" value="NZ_JBIRUT010000001.1"/>
</dbReference>
<comment type="caution">
    <text evidence="1">The sequence shown here is derived from an EMBL/GenBank/DDBJ whole genome shotgun (WGS) entry which is preliminary data.</text>
</comment>
<protein>
    <submittedName>
        <fullName evidence="1">Uncharacterized protein</fullName>
    </submittedName>
</protein>
<sequence length="57" mass="6324">MPVYLTEYVLREADDPVKTDLELVHTRCGIHLCDAEPGDRLETLFGVVVDHVATCPA</sequence>
<dbReference type="Proteomes" id="UP001611397">
    <property type="component" value="Unassembled WGS sequence"/>
</dbReference>
<evidence type="ECO:0000313" key="1">
    <source>
        <dbReference type="EMBL" id="MFI2154657.1"/>
    </source>
</evidence>
<evidence type="ECO:0000313" key="2">
    <source>
        <dbReference type="Proteomes" id="UP001611397"/>
    </source>
</evidence>
<proteinExistence type="predicted"/>
<dbReference type="EMBL" id="JBIRWM010000001">
    <property type="protein sequence ID" value="MFI2154657.1"/>
    <property type="molecule type" value="Genomic_DNA"/>
</dbReference>